<proteinExistence type="predicted"/>
<name>A0A2S9J029_9SPHI</name>
<reference evidence="1 2" key="1">
    <citation type="submission" date="2018-02" db="EMBL/GenBank/DDBJ databases">
        <title>The draft genome of Sphingobacterium sp. 5JN-11.</title>
        <authorList>
            <person name="Liu L."/>
            <person name="Li L."/>
            <person name="Liang L."/>
            <person name="Zhang X."/>
            <person name="Wang T."/>
        </authorList>
    </citation>
    <scope>NUCLEOTIDE SEQUENCE [LARGE SCALE GENOMIC DNA]</scope>
    <source>
        <strain evidence="1 2">5JN-11</strain>
    </source>
</reference>
<keyword evidence="2" id="KW-1185">Reference proteome</keyword>
<accession>A0A2S9J029</accession>
<gene>
    <name evidence="1" type="ORF">C5745_17085</name>
</gene>
<dbReference type="EMBL" id="PVBQ01000017">
    <property type="protein sequence ID" value="PRD46135.1"/>
    <property type="molecule type" value="Genomic_DNA"/>
</dbReference>
<dbReference type="Proteomes" id="UP000239711">
    <property type="component" value="Unassembled WGS sequence"/>
</dbReference>
<sequence>MRKDLLLEITEAVEKAQRQIRKAHETWNRNQRFLEENYSETDEEQSKSEKKSLKIMQRREDLTYRFRNNICKDLEKMDLAISPLIDNRHMKFFITTDAPDDFLYDDSLNFLHDMASTPALAIAEVETYYNIAPHDYFPLYRPRYLLFHINITHETFCMSLMNPDRLDIRNYNSKTPYIVLAEFPLENYDLEKVHRILVDFVKKEIEEIIQICIPDVKD</sequence>
<comment type="caution">
    <text evidence="1">The sequence shown here is derived from an EMBL/GenBank/DDBJ whole genome shotgun (WGS) entry which is preliminary data.</text>
</comment>
<dbReference type="AlphaFoldDB" id="A0A2S9J029"/>
<organism evidence="1 2">
    <name type="scientific">Sphingobacterium haloxyli</name>
    <dbReference type="NCBI Taxonomy" id="2100533"/>
    <lineage>
        <taxon>Bacteria</taxon>
        <taxon>Pseudomonadati</taxon>
        <taxon>Bacteroidota</taxon>
        <taxon>Sphingobacteriia</taxon>
        <taxon>Sphingobacteriales</taxon>
        <taxon>Sphingobacteriaceae</taxon>
        <taxon>Sphingobacterium</taxon>
    </lineage>
</organism>
<protein>
    <submittedName>
        <fullName evidence="1">Uncharacterized protein</fullName>
    </submittedName>
</protein>
<dbReference type="RefSeq" id="WP_105718230.1">
    <property type="nucleotide sequence ID" value="NZ_PVBQ01000017.1"/>
</dbReference>
<evidence type="ECO:0000313" key="2">
    <source>
        <dbReference type="Proteomes" id="UP000239711"/>
    </source>
</evidence>
<evidence type="ECO:0000313" key="1">
    <source>
        <dbReference type="EMBL" id="PRD46135.1"/>
    </source>
</evidence>